<dbReference type="CDD" id="cd06193">
    <property type="entry name" value="siderophore_interacting"/>
    <property type="match status" value="1"/>
</dbReference>
<dbReference type="Gene3D" id="3.40.50.80">
    <property type="entry name" value="Nucleotide-binding domain of ferredoxin-NADP reductase (FNR) module"/>
    <property type="match status" value="1"/>
</dbReference>
<dbReference type="Gene3D" id="2.40.30.10">
    <property type="entry name" value="Translation factors"/>
    <property type="match status" value="1"/>
</dbReference>
<dbReference type="InterPro" id="IPR039374">
    <property type="entry name" value="SIP_fam"/>
</dbReference>
<gene>
    <name evidence="2" type="ORF">AXK60_09410</name>
</gene>
<dbReference type="SUPFAM" id="SSF63380">
    <property type="entry name" value="Riboflavin synthase domain-like"/>
    <property type="match status" value="1"/>
</dbReference>
<dbReference type="Pfam" id="PF04954">
    <property type="entry name" value="SIP"/>
    <property type="match status" value="1"/>
</dbReference>
<sequence length="280" mass="30766">MTIRPTGGEEMTEERARAVLESEGHATREIQALTLRILSVGDAAGPFVRIRGRLSGTVVHADWALPNLAVRLTVPGFDGAAPSSRIYTVRSFDPGTETIEIDVLRHGHDSPMMRWIEAVRPGDVVPIVGPRPHFVPDHDSGRPALLLADESAVAALYSLFRHWPDGARGVAYVRTDDPAVIAELEAPEGVVVHRVDGPLLDTAREAPSGTTLWAAGERAEMRAIRDLFRRERGLPRGDVRPYGYWQADSDSTAVDQRRLAHFSVLMERGESFAEVDDLDI</sequence>
<feature type="domain" description="FAD-binding FR-type" evidence="1">
    <location>
        <begin position="30"/>
        <end position="137"/>
    </location>
</feature>
<dbReference type="InterPro" id="IPR039261">
    <property type="entry name" value="FNR_nucleotide-bd"/>
</dbReference>
<dbReference type="AlphaFoldDB" id="A0A138ABE4"/>
<dbReference type="RefSeq" id="WP_068571749.1">
    <property type="nucleotide sequence ID" value="NZ_LSRF01000055.1"/>
</dbReference>
<comment type="caution">
    <text evidence="2">The sequence shown here is derived from an EMBL/GenBank/DDBJ whole genome shotgun (WGS) entry which is preliminary data.</text>
</comment>
<dbReference type="OrthoDB" id="3291337at2"/>
<dbReference type="InterPro" id="IPR007037">
    <property type="entry name" value="SIP_rossman_dom"/>
</dbReference>
<dbReference type="EMBL" id="LSRF01000055">
    <property type="protein sequence ID" value="KXP07831.1"/>
    <property type="molecule type" value="Genomic_DNA"/>
</dbReference>
<accession>A0A138ABE4</accession>
<dbReference type="PROSITE" id="PS51384">
    <property type="entry name" value="FAD_FR"/>
    <property type="match status" value="1"/>
</dbReference>
<dbReference type="Proteomes" id="UP000070258">
    <property type="component" value="Unassembled WGS sequence"/>
</dbReference>
<protein>
    <recommendedName>
        <fullName evidence="1">FAD-binding FR-type domain-containing protein</fullName>
    </recommendedName>
</protein>
<dbReference type="GO" id="GO:0016491">
    <property type="term" value="F:oxidoreductase activity"/>
    <property type="evidence" value="ECO:0007669"/>
    <property type="project" value="InterPro"/>
</dbReference>
<dbReference type="Pfam" id="PF08021">
    <property type="entry name" value="FAD_binding_9"/>
    <property type="match status" value="1"/>
</dbReference>
<evidence type="ECO:0000259" key="1">
    <source>
        <dbReference type="PROSITE" id="PS51384"/>
    </source>
</evidence>
<dbReference type="PANTHER" id="PTHR30157">
    <property type="entry name" value="FERRIC REDUCTASE, NADPH-DEPENDENT"/>
    <property type="match status" value="1"/>
</dbReference>
<evidence type="ECO:0000313" key="2">
    <source>
        <dbReference type="EMBL" id="KXP07831.1"/>
    </source>
</evidence>
<reference evidence="3" key="1">
    <citation type="submission" date="2016-02" db="EMBL/GenBank/DDBJ databases">
        <authorList>
            <person name="Wen L."/>
            <person name="He K."/>
            <person name="Yang H."/>
        </authorList>
    </citation>
    <scope>NUCLEOTIDE SEQUENCE [LARGE SCALE GENOMIC DNA]</scope>
    <source>
        <strain evidence="3">JCM 15929</strain>
    </source>
</reference>
<dbReference type="STRING" id="239498.AXK60_09410"/>
<name>A0A138ABE4_9ACTN</name>
<proteinExistence type="predicted"/>
<dbReference type="InterPro" id="IPR017927">
    <property type="entry name" value="FAD-bd_FR_type"/>
</dbReference>
<organism evidence="2 3">
    <name type="scientific">Tsukamurella pseudospumae</name>
    <dbReference type="NCBI Taxonomy" id="239498"/>
    <lineage>
        <taxon>Bacteria</taxon>
        <taxon>Bacillati</taxon>
        <taxon>Actinomycetota</taxon>
        <taxon>Actinomycetes</taxon>
        <taxon>Mycobacteriales</taxon>
        <taxon>Tsukamurellaceae</taxon>
        <taxon>Tsukamurella</taxon>
    </lineage>
</organism>
<dbReference type="PANTHER" id="PTHR30157:SF0">
    <property type="entry name" value="NADPH-DEPENDENT FERRIC-CHELATE REDUCTASE"/>
    <property type="match status" value="1"/>
</dbReference>
<dbReference type="InterPro" id="IPR013113">
    <property type="entry name" value="SIP_FAD-bd"/>
</dbReference>
<dbReference type="InterPro" id="IPR017938">
    <property type="entry name" value="Riboflavin_synthase-like_b-brl"/>
</dbReference>
<evidence type="ECO:0000313" key="3">
    <source>
        <dbReference type="Proteomes" id="UP000070258"/>
    </source>
</evidence>